<dbReference type="EMBL" id="FPHP01000048">
    <property type="protein sequence ID" value="SFV75882.1"/>
    <property type="molecule type" value="Genomic_DNA"/>
</dbReference>
<dbReference type="GO" id="GO:0106008">
    <property type="term" value="F:2-oxoglutaramate amidase activity"/>
    <property type="evidence" value="ECO:0007669"/>
    <property type="project" value="TreeGrafter"/>
</dbReference>
<dbReference type="SUPFAM" id="SSF56317">
    <property type="entry name" value="Carbon-nitrogen hydrolase"/>
    <property type="match status" value="1"/>
</dbReference>
<dbReference type="AlphaFoldDB" id="A0A1W1D631"/>
<dbReference type="PANTHER" id="PTHR47799">
    <property type="entry name" value="OMEGA-AMIDASE YAFV"/>
    <property type="match status" value="1"/>
</dbReference>
<evidence type="ECO:0000313" key="2">
    <source>
        <dbReference type="EMBL" id="SFV75882.1"/>
    </source>
</evidence>
<gene>
    <name evidence="2" type="ORF">MNB_SM-3-812</name>
</gene>
<accession>A0A1W1D631</accession>
<dbReference type="Gene3D" id="3.60.110.10">
    <property type="entry name" value="Carbon-nitrogen hydrolase"/>
    <property type="match status" value="1"/>
</dbReference>
<organism evidence="2">
    <name type="scientific">hydrothermal vent metagenome</name>
    <dbReference type="NCBI Taxonomy" id="652676"/>
    <lineage>
        <taxon>unclassified sequences</taxon>
        <taxon>metagenomes</taxon>
        <taxon>ecological metagenomes</taxon>
    </lineage>
</organism>
<reference evidence="2" key="1">
    <citation type="submission" date="2016-10" db="EMBL/GenBank/DDBJ databases">
        <authorList>
            <person name="de Groot N.N."/>
        </authorList>
    </citation>
    <scope>NUCLEOTIDE SEQUENCE</scope>
</reference>
<feature type="domain" description="CN hydrolase" evidence="1">
    <location>
        <begin position="10"/>
        <end position="247"/>
    </location>
</feature>
<evidence type="ECO:0000259" key="1">
    <source>
        <dbReference type="PROSITE" id="PS50263"/>
    </source>
</evidence>
<dbReference type="Pfam" id="PF00795">
    <property type="entry name" value="CN_hydrolase"/>
    <property type="match status" value="1"/>
</dbReference>
<dbReference type="EC" id="3.5.1.4" evidence="2"/>
<dbReference type="GO" id="GO:0050152">
    <property type="term" value="F:omega-amidase activity"/>
    <property type="evidence" value="ECO:0007669"/>
    <property type="project" value="TreeGrafter"/>
</dbReference>
<dbReference type="GO" id="GO:0004040">
    <property type="term" value="F:amidase activity"/>
    <property type="evidence" value="ECO:0007669"/>
    <property type="project" value="UniProtKB-EC"/>
</dbReference>
<dbReference type="PANTHER" id="PTHR47799:SF1">
    <property type="entry name" value="OMEGA-AMIDASE YAFV"/>
    <property type="match status" value="1"/>
</dbReference>
<name>A0A1W1D631_9ZZZZ</name>
<proteinExistence type="predicted"/>
<protein>
    <submittedName>
        <fullName evidence="2">Aliphatic amidase AmiE</fullName>
        <ecNumber evidence="2">3.5.1.4</ecNumber>
    </submittedName>
</protein>
<dbReference type="PROSITE" id="PS50263">
    <property type="entry name" value="CN_HYDROLASE"/>
    <property type="match status" value="1"/>
</dbReference>
<dbReference type="CDD" id="cd07197">
    <property type="entry name" value="nitrilase"/>
    <property type="match status" value="1"/>
</dbReference>
<keyword evidence="2" id="KW-0378">Hydrolase</keyword>
<dbReference type="InterPro" id="IPR052737">
    <property type="entry name" value="Omega-amidase_YafV"/>
</dbReference>
<sequence>MNTQNKIANYTLCSISFEISSNYEANLQTLLQHIKECPSHSIITAPEVCLSGFDYKNLQKAVDFSKKAEEQLKKVSHHKVIILTMLDTQKNKIYNIAKIFFRGDILYQRAKARLFHLGDEHKYMEEGDDKDIQIITIDGIKIALLICFELRFKELWQKVEGADVIAVLSYWGALRKEHFYTLTKALAIINQCYVLATDARNKDCTKINAIISPQGSIYQDDTKNIITLPFSKKEIKKMRRYLQVGIK</sequence>
<dbReference type="InterPro" id="IPR003010">
    <property type="entry name" value="C-N_Hydrolase"/>
</dbReference>
<dbReference type="InterPro" id="IPR036526">
    <property type="entry name" value="C-N_Hydrolase_sf"/>
</dbReference>